<dbReference type="PANTHER" id="PTHR43060:SF15">
    <property type="entry name" value="3-HYDROXYISOBUTYRATE DEHYDROGENASE-LIKE 1, MITOCHONDRIAL-RELATED"/>
    <property type="match status" value="1"/>
</dbReference>
<gene>
    <name evidence="7" type="ORF">ATO3_05735</name>
</gene>
<dbReference type="GO" id="GO:0016054">
    <property type="term" value="P:organic acid catabolic process"/>
    <property type="evidence" value="ECO:0007669"/>
    <property type="project" value="UniProtKB-ARBA"/>
</dbReference>
<proteinExistence type="inferred from homology"/>
<protein>
    <submittedName>
        <fullName evidence="7">3-hydroxyisobutyrate dehydrogenase</fullName>
    </submittedName>
</protein>
<name>A0A225NV64_9RHOB</name>
<dbReference type="GO" id="GO:0051287">
    <property type="term" value="F:NAD binding"/>
    <property type="evidence" value="ECO:0007669"/>
    <property type="project" value="InterPro"/>
</dbReference>
<dbReference type="SUPFAM" id="SSF48179">
    <property type="entry name" value="6-phosphogluconate dehydrogenase C-terminal domain-like"/>
    <property type="match status" value="1"/>
</dbReference>
<dbReference type="SUPFAM" id="SSF51735">
    <property type="entry name" value="NAD(P)-binding Rossmann-fold domains"/>
    <property type="match status" value="1"/>
</dbReference>
<evidence type="ECO:0000259" key="6">
    <source>
        <dbReference type="Pfam" id="PF14833"/>
    </source>
</evidence>
<keyword evidence="3" id="KW-0520">NAD</keyword>
<feature type="domain" description="3-hydroxyisobutyrate dehydrogenase-like NAD-binding" evidence="6">
    <location>
        <begin position="166"/>
        <end position="277"/>
    </location>
</feature>
<evidence type="ECO:0000313" key="8">
    <source>
        <dbReference type="Proteomes" id="UP000215377"/>
    </source>
</evidence>
<dbReference type="InterPro" id="IPR036291">
    <property type="entry name" value="NAD(P)-bd_dom_sf"/>
</dbReference>
<dbReference type="Pfam" id="PF03446">
    <property type="entry name" value="NAD_binding_2"/>
    <property type="match status" value="1"/>
</dbReference>
<dbReference type="PANTHER" id="PTHR43060">
    <property type="entry name" value="3-HYDROXYISOBUTYRATE DEHYDROGENASE-LIKE 1, MITOCHONDRIAL-RELATED"/>
    <property type="match status" value="1"/>
</dbReference>
<keyword evidence="8" id="KW-1185">Reference proteome</keyword>
<evidence type="ECO:0000256" key="2">
    <source>
        <dbReference type="ARBA" id="ARBA00023002"/>
    </source>
</evidence>
<dbReference type="InterPro" id="IPR002204">
    <property type="entry name" value="3-OH-isobutyrate_DH-rel_CS"/>
</dbReference>
<evidence type="ECO:0000256" key="1">
    <source>
        <dbReference type="ARBA" id="ARBA00009080"/>
    </source>
</evidence>
<dbReference type="Gene3D" id="1.10.1040.10">
    <property type="entry name" value="N-(1-d-carboxylethyl)-l-norvaline Dehydrogenase, domain 2"/>
    <property type="match status" value="1"/>
</dbReference>
<accession>A0A225NV64</accession>
<dbReference type="EMBL" id="AQQR01000002">
    <property type="protein sequence ID" value="OWU75706.1"/>
    <property type="molecule type" value="Genomic_DNA"/>
</dbReference>
<feature type="domain" description="6-phosphogluconate dehydrogenase NADP-binding" evidence="5">
    <location>
        <begin position="3"/>
        <end position="163"/>
    </location>
</feature>
<dbReference type="AlphaFoldDB" id="A0A225NV64"/>
<keyword evidence="2" id="KW-0560">Oxidoreductase</keyword>
<comment type="caution">
    <text evidence="7">The sequence shown here is derived from an EMBL/GenBank/DDBJ whole genome shotgun (WGS) entry which is preliminary data.</text>
</comment>
<dbReference type="InterPro" id="IPR013328">
    <property type="entry name" value="6PGD_dom2"/>
</dbReference>
<dbReference type="RefSeq" id="WP_233152041.1">
    <property type="nucleotide sequence ID" value="NZ_AQQR01000002.1"/>
</dbReference>
<comment type="similarity">
    <text evidence="1">Belongs to the HIBADH-related family.</text>
</comment>
<dbReference type="InterPro" id="IPR006115">
    <property type="entry name" value="6PGDH_NADP-bd"/>
</dbReference>
<feature type="active site" evidence="4">
    <location>
        <position position="172"/>
    </location>
</feature>
<evidence type="ECO:0000256" key="4">
    <source>
        <dbReference type="PIRSR" id="PIRSR000103-1"/>
    </source>
</evidence>
<dbReference type="Gene3D" id="3.40.50.720">
    <property type="entry name" value="NAD(P)-binding Rossmann-like Domain"/>
    <property type="match status" value="1"/>
</dbReference>
<evidence type="ECO:0000256" key="3">
    <source>
        <dbReference type="ARBA" id="ARBA00023027"/>
    </source>
</evidence>
<dbReference type="Pfam" id="PF14833">
    <property type="entry name" value="NAD_binding_11"/>
    <property type="match status" value="1"/>
</dbReference>
<organism evidence="7 8">
    <name type="scientific">Marinibacterium profundimaris</name>
    <dbReference type="NCBI Taxonomy" id="1679460"/>
    <lineage>
        <taxon>Bacteria</taxon>
        <taxon>Pseudomonadati</taxon>
        <taxon>Pseudomonadota</taxon>
        <taxon>Alphaproteobacteria</taxon>
        <taxon>Rhodobacterales</taxon>
        <taxon>Paracoccaceae</taxon>
        <taxon>Marinibacterium</taxon>
    </lineage>
</organism>
<dbReference type="GO" id="GO:0050661">
    <property type="term" value="F:NADP binding"/>
    <property type="evidence" value="ECO:0007669"/>
    <property type="project" value="InterPro"/>
</dbReference>
<evidence type="ECO:0000313" key="7">
    <source>
        <dbReference type="EMBL" id="OWU75706.1"/>
    </source>
</evidence>
<evidence type="ECO:0000259" key="5">
    <source>
        <dbReference type="Pfam" id="PF03446"/>
    </source>
</evidence>
<sequence length="306" mass="32250">MTKVGFIGLGLMGHGMAKNMLEAGHEMAVIAHRSRTNVEDLIGRGATEAESVAEMARKAEVIFLCVSGSPQVEANVLGPDGILENAAKGSIIVDCSTSDPVSTMKLAGMAADKGIGFADAPLGRTPKEAWEGKLDTMVGADPETFARIEPLLHAWAGNVVHLGPVGQGHKMKLINNFISLGYGALYAEALAIARKSGLSAQQFDAVIGSSRMANGFYETFMKWTLERDENAHRFSITNAHKDMSYMSNLAVSLGAVNPVQAAVRNSLAAMEAAGQGDRFLPMLADFIAETNGLPGDASEDESPGKG</sequence>
<reference evidence="7 8" key="1">
    <citation type="submission" date="2013-04" db="EMBL/GenBank/DDBJ databases">
        <title>Oceanicola sp. 22II1-22F33 Genome Sequencing.</title>
        <authorList>
            <person name="Lai Q."/>
            <person name="Li G."/>
            <person name="Shao Z."/>
        </authorList>
    </citation>
    <scope>NUCLEOTIDE SEQUENCE [LARGE SCALE GENOMIC DNA]</scope>
    <source>
        <strain evidence="7 8">22II1-22F33</strain>
    </source>
</reference>
<dbReference type="InterPro" id="IPR029154">
    <property type="entry name" value="HIBADH-like_NADP-bd"/>
</dbReference>
<dbReference type="Proteomes" id="UP000215377">
    <property type="component" value="Unassembled WGS sequence"/>
</dbReference>
<dbReference type="GO" id="GO:0016491">
    <property type="term" value="F:oxidoreductase activity"/>
    <property type="evidence" value="ECO:0007669"/>
    <property type="project" value="UniProtKB-KW"/>
</dbReference>
<dbReference type="InterPro" id="IPR015815">
    <property type="entry name" value="HIBADH-related"/>
</dbReference>
<dbReference type="InterPro" id="IPR008927">
    <property type="entry name" value="6-PGluconate_DH-like_C_sf"/>
</dbReference>
<dbReference type="PROSITE" id="PS00895">
    <property type="entry name" value="3_HYDROXYISOBUT_DH"/>
    <property type="match status" value="1"/>
</dbReference>
<dbReference type="PIRSF" id="PIRSF000103">
    <property type="entry name" value="HIBADH"/>
    <property type="match status" value="1"/>
</dbReference>